<dbReference type="Gene3D" id="2.10.25.10">
    <property type="entry name" value="Laminin"/>
    <property type="match status" value="1"/>
</dbReference>
<dbReference type="FunFam" id="2.10.25.10:FF:000034">
    <property type="entry name" value="Laminin subunit alpha 3"/>
    <property type="match status" value="1"/>
</dbReference>
<keyword evidence="9 10" id="KW-0424">Laminin EGF-like domain</keyword>
<evidence type="ECO:0000256" key="4">
    <source>
        <dbReference type="ARBA" id="ARBA00022729"/>
    </source>
</evidence>
<evidence type="ECO:0000259" key="11">
    <source>
        <dbReference type="PROSITE" id="PS50027"/>
    </source>
</evidence>
<dbReference type="Proteomes" id="UP000095283">
    <property type="component" value="Unplaced"/>
</dbReference>
<sequence length="96" mass="11031">MCENCTENAWNYHPLMGCNLCECSDIGSIDGKCDTNTGQVRCRKEYVGLKCDRCTHGFFNFPKCEPCDCVGTVVRNFLIIATYFFSKFKLKFHISY</sequence>
<feature type="domain" description="Laminin EGF-like" evidence="11">
    <location>
        <begin position="21"/>
        <end position="66"/>
    </location>
</feature>
<comment type="subcellular location">
    <subcellularLocation>
        <location evidence="1">Secreted</location>
        <location evidence="1">Extracellular space</location>
        <location evidence="1">Extracellular matrix</location>
        <location evidence="1">Basement membrane</location>
    </subcellularLocation>
</comment>
<accession>A0A1I7X379</accession>
<feature type="disulfide bond" evidence="10">
    <location>
        <begin position="42"/>
        <end position="51"/>
    </location>
</feature>
<evidence type="ECO:0000256" key="9">
    <source>
        <dbReference type="ARBA" id="ARBA00023292"/>
    </source>
</evidence>
<reference evidence="13" key="1">
    <citation type="submission" date="2016-11" db="UniProtKB">
        <authorList>
            <consortium name="WormBaseParasite"/>
        </authorList>
    </citation>
    <scope>IDENTIFICATION</scope>
</reference>
<keyword evidence="12" id="KW-1185">Reference proteome</keyword>
<dbReference type="Pfam" id="PF00053">
    <property type="entry name" value="EGF_laminin"/>
    <property type="match status" value="1"/>
</dbReference>
<keyword evidence="5" id="KW-0677">Repeat</keyword>
<keyword evidence="3" id="KW-0272">Extracellular matrix</keyword>
<organism evidence="12 13">
    <name type="scientific">Heterorhabditis bacteriophora</name>
    <name type="common">Entomopathogenic nematode worm</name>
    <dbReference type="NCBI Taxonomy" id="37862"/>
    <lineage>
        <taxon>Eukaryota</taxon>
        <taxon>Metazoa</taxon>
        <taxon>Ecdysozoa</taxon>
        <taxon>Nematoda</taxon>
        <taxon>Chromadorea</taxon>
        <taxon>Rhabditida</taxon>
        <taxon>Rhabditina</taxon>
        <taxon>Rhabditomorpha</taxon>
        <taxon>Strongyloidea</taxon>
        <taxon>Heterorhabditidae</taxon>
        <taxon>Heterorhabditis</taxon>
    </lineage>
</organism>
<evidence type="ECO:0000256" key="5">
    <source>
        <dbReference type="ARBA" id="ARBA00022737"/>
    </source>
</evidence>
<evidence type="ECO:0000256" key="1">
    <source>
        <dbReference type="ARBA" id="ARBA00004302"/>
    </source>
</evidence>
<keyword evidence="2" id="KW-0964">Secreted</keyword>
<evidence type="ECO:0000256" key="3">
    <source>
        <dbReference type="ARBA" id="ARBA00022530"/>
    </source>
</evidence>
<evidence type="ECO:0000256" key="6">
    <source>
        <dbReference type="ARBA" id="ARBA00022869"/>
    </source>
</evidence>
<evidence type="ECO:0000256" key="2">
    <source>
        <dbReference type="ARBA" id="ARBA00022525"/>
    </source>
</evidence>
<dbReference type="WBParaSite" id="Hba_12042">
    <property type="protein sequence ID" value="Hba_12042"/>
    <property type="gene ID" value="Hba_12042"/>
</dbReference>
<evidence type="ECO:0000313" key="12">
    <source>
        <dbReference type="Proteomes" id="UP000095283"/>
    </source>
</evidence>
<dbReference type="GO" id="GO:0005604">
    <property type="term" value="C:basement membrane"/>
    <property type="evidence" value="ECO:0007669"/>
    <property type="project" value="UniProtKB-SubCell"/>
</dbReference>
<proteinExistence type="predicted"/>
<evidence type="ECO:0000256" key="10">
    <source>
        <dbReference type="PROSITE-ProRule" id="PRU00460"/>
    </source>
</evidence>
<keyword evidence="4" id="KW-0732">Signal</keyword>
<dbReference type="PROSITE" id="PS50027">
    <property type="entry name" value="EGF_LAM_2"/>
    <property type="match status" value="1"/>
</dbReference>
<dbReference type="InterPro" id="IPR002049">
    <property type="entry name" value="LE_dom"/>
</dbReference>
<dbReference type="SUPFAM" id="SSF57196">
    <property type="entry name" value="EGF/Laminin"/>
    <property type="match status" value="1"/>
</dbReference>
<dbReference type="CDD" id="cd00055">
    <property type="entry name" value="EGF_Lam"/>
    <property type="match status" value="1"/>
</dbReference>
<feature type="disulfide bond" evidence="10">
    <location>
        <begin position="21"/>
        <end position="33"/>
    </location>
</feature>
<keyword evidence="7 10" id="KW-1015">Disulfide bond</keyword>
<dbReference type="SMART" id="SM00180">
    <property type="entry name" value="EGF_Lam"/>
    <property type="match status" value="1"/>
</dbReference>
<keyword evidence="8" id="KW-0325">Glycoprotein</keyword>
<evidence type="ECO:0000313" key="13">
    <source>
        <dbReference type="WBParaSite" id="Hba_12042"/>
    </source>
</evidence>
<comment type="caution">
    <text evidence="10">Lacks conserved residue(s) required for the propagation of feature annotation.</text>
</comment>
<protein>
    <submittedName>
        <fullName evidence="13">Laminin EGF-like domain-containing protein</fullName>
    </submittedName>
</protein>
<evidence type="ECO:0000256" key="8">
    <source>
        <dbReference type="ARBA" id="ARBA00023180"/>
    </source>
</evidence>
<name>A0A1I7X379_HETBA</name>
<keyword evidence="6" id="KW-0084">Basement membrane</keyword>
<evidence type="ECO:0000256" key="7">
    <source>
        <dbReference type="ARBA" id="ARBA00023157"/>
    </source>
</evidence>
<dbReference type="AlphaFoldDB" id="A0A1I7X379"/>